<reference evidence="2 3" key="1">
    <citation type="journal article" date="2024" name="Commun. Biol.">
        <title>Comparative genomic analysis of thermophilic fungi reveals convergent evolutionary adaptations and gene losses.</title>
        <authorList>
            <person name="Steindorff A.S."/>
            <person name="Aguilar-Pontes M.V."/>
            <person name="Robinson A.J."/>
            <person name="Andreopoulos B."/>
            <person name="LaButti K."/>
            <person name="Kuo A."/>
            <person name="Mondo S."/>
            <person name="Riley R."/>
            <person name="Otillar R."/>
            <person name="Haridas S."/>
            <person name="Lipzen A."/>
            <person name="Grimwood J."/>
            <person name="Schmutz J."/>
            <person name="Clum A."/>
            <person name="Reid I.D."/>
            <person name="Moisan M.C."/>
            <person name="Butler G."/>
            <person name="Nguyen T.T.M."/>
            <person name="Dewar K."/>
            <person name="Conant G."/>
            <person name="Drula E."/>
            <person name="Henrissat B."/>
            <person name="Hansel C."/>
            <person name="Singer S."/>
            <person name="Hutchinson M.I."/>
            <person name="de Vries R.P."/>
            <person name="Natvig D.O."/>
            <person name="Powell A.J."/>
            <person name="Tsang A."/>
            <person name="Grigoriev I.V."/>
        </authorList>
    </citation>
    <scope>NUCLEOTIDE SEQUENCE [LARGE SCALE GENOMIC DNA]</scope>
    <source>
        <strain evidence="2 3">ATCC 22073</strain>
    </source>
</reference>
<organism evidence="2 3">
    <name type="scientific">Remersonia thermophila</name>
    <dbReference type="NCBI Taxonomy" id="72144"/>
    <lineage>
        <taxon>Eukaryota</taxon>
        <taxon>Fungi</taxon>
        <taxon>Dikarya</taxon>
        <taxon>Ascomycota</taxon>
        <taxon>Pezizomycotina</taxon>
        <taxon>Sordariomycetes</taxon>
        <taxon>Sordariomycetidae</taxon>
        <taxon>Sordariales</taxon>
        <taxon>Sordariales incertae sedis</taxon>
        <taxon>Remersonia</taxon>
    </lineage>
</organism>
<accession>A0ABR4DKV9</accession>
<evidence type="ECO:0000313" key="2">
    <source>
        <dbReference type="EMBL" id="KAL2270952.1"/>
    </source>
</evidence>
<sequence length="451" mass="47693">MHFTKATKPESKMPSIPARNAMLPYLLFFTIGCPTPRSSSSNINQLHHLIRNDDGSLALNNAVSLFHFCGPHILPHALGINQPVEAIPRCFVITNIDGVCGCRDLNAGCWHRSKDRSDRMVMARLRHNHLLLLLILLLPRHHLVPTICGLALRLLRRSRPPRPAPPVPGARTCPAFVPLHASAAAAAAAAAANSGRPRSTGGALRRAHNEPHLPEQPDRLLDLLLLDKPTGESGGLSFSVYVPTRVSRGCGVGIATGSSRNFVGAELIILQRGLGRRRTGSSGCGGARSRGRRLSLRTGRCGGTLRKAGKGRKGLASACVIRAGAVLRGSFWGAKGVWGSGFALFSGIEVFTSLNRGRSSDLVGRVVAGVYQAFIGLESVALLYAVAIGGCESGARAGLLRSGHRCPPCHCIDVSRCGSTALSRSLQAGVPRRPTLIRPAAVVGMSSARGG</sequence>
<protein>
    <submittedName>
        <fullName evidence="2">Uncharacterized protein</fullName>
    </submittedName>
</protein>
<gene>
    <name evidence="2" type="ORF">VTJ83DRAFT_323</name>
</gene>
<dbReference type="EMBL" id="JAZGUE010000001">
    <property type="protein sequence ID" value="KAL2270952.1"/>
    <property type="molecule type" value="Genomic_DNA"/>
</dbReference>
<dbReference type="GeneID" id="98124229"/>
<name>A0ABR4DKV9_9PEZI</name>
<proteinExistence type="predicted"/>
<feature type="region of interest" description="Disordered" evidence="1">
    <location>
        <begin position="190"/>
        <end position="215"/>
    </location>
</feature>
<evidence type="ECO:0000313" key="3">
    <source>
        <dbReference type="Proteomes" id="UP001600064"/>
    </source>
</evidence>
<dbReference type="Proteomes" id="UP001600064">
    <property type="component" value="Unassembled WGS sequence"/>
</dbReference>
<dbReference type="PROSITE" id="PS51257">
    <property type="entry name" value="PROKAR_LIPOPROTEIN"/>
    <property type="match status" value="1"/>
</dbReference>
<dbReference type="RefSeq" id="XP_070869676.1">
    <property type="nucleotide sequence ID" value="XM_071009585.1"/>
</dbReference>
<evidence type="ECO:0000256" key="1">
    <source>
        <dbReference type="SAM" id="MobiDB-lite"/>
    </source>
</evidence>
<keyword evidence="3" id="KW-1185">Reference proteome</keyword>
<comment type="caution">
    <text evidence="2">The sequence shown here is derived from an EMBL/GenBank/DDBJ whole genome shotgun (WGS) entry which is preliminary data.</text>
</comment>